<keyword evidence="1" id="KW-0378">Hydrolase</keyword>
<dbReference type="AlphaFoldDB" id="A0A8H7TKE2"/>
<dbReference type="Pfam" id="PF03583">
    <property type="entry name" value="LIP"/>
    <property type="match status" value="1"/>
</dbReference>
<dbReference type="EMBL" id="JAFJYH010000070">
    <property type="protein sequence ID" value="KAG4421177.1"/>
    <property type="molecule type" value="Genomic_DNA"/>
</dbReference>
<evidence type="ECO:0000256" key="1">
    <source>
        <dbReference type="ARBA" id="ARBA00022801"/>
    </source>
</evidence>
<evidence type="ECO:0000256" key="2">
    <source>
        <dbReference type="SAM" id="MobiDB-lite"/>
    </source>
</evidence>
<proteinExistence type="predicted"/>
<dbReference type="PANTHER" id="PTHR34853">
    <property type="match status" value="1"/>
</dbReference>
<accession>A0A8H7TKE2</accession>
<comment type="caution">
    <text evidence="3">The sequence shown here is derived from an EMBL/GenBank/DDBJ whole genome shotgun (WGS) entry which is preliminary data.</text>
</comment>
<dbReference type="OrthoDB" id="2373480at2759"/>
<dbReference type="Proteomes" id="UP000664132">
    <property type="component" value="Unassembled WGS sequence"/>
</dbReference>
<feature type="compositionally biased region" description="Basic and acidic residues" evidence="2">
    <location>
        <begin position="87"/>
        <end position="105"/>
    </location>
</feature>
<gene>
    <name evidence="3" type="ORF">IFR04_005697</name>
</gene>
<evidence type="ECO:0000313" key="3">
    <source>
        <dbReference type="EMBL" id="KAG4421177.1"/>
    </source>
</evidence>
<dbReference type="InterPro" id="IPR029058">
    <property type="entry name" value="AB_hydrolase_fold"/>
</dbReference>
<dbReference type="PANTHER" id="PTHR34853:SF5">
    <property type="entry name" value="LIP-DOMAIN-CONTAINING PROTEIN-RELATED"/>
    <property type="match status" value="1"/>
</dbReference>
<sequence length="119" mass="13083">MGKHGVPQIPMYFYQAVEDEVMPISGNDALIDSYCSKSISSLQYIRHKAGNHAATSFAGAGGAVGFLKDRFNGVPAQKGCNRSNWWRHGEQDGDKEEKSDGSEKDVGLEFDIKDLTKGW</sequence>
<dbReference type="Gene3D" id="3.40.50.1820">
    <property type="entry name" value="alpha/beta hydrolase"/>
    <property type="match status" value="1"/>
</dbReference>
<evidence type="ECO:0000313" key="4">
    <source>
        <dbReference type="Proteomes" id="UP000664132"/>
    </source>
</evidence>
<dbReference type="GO" id="GO:0016042">
    <property type="term" value="P:lipid catabolic process"/>
    <property type="evidence" value="ECO:0007669"/>
    <property type="project" value="InterPro"/>
</dbReference>
<name>A0A8H7TKE2_9HELO</name>
<dbReference type="InterPro" id="IPR005152">
    <property type="entry name" value="Lipase_secreted"/>
</dbReference>
<dbReference type="GO" id="GO:0004806">
    <property type="term" value="F:triacylglycerol lipase activity"/>
    <property type="evidence" value="ECO:0007669"/>
    <property type="project" value="InterPro"/>
</dbReference>
<feature type="region of interest" description="Disordered" evidence="2">
    <location>
        <begin position="82"/>
        <end position="105"/>
    </location>
</feature>
<keyword evidence="4" id="KW-1185">Reference proteome</keyword>
<protein>
    <submittedName>
        <fullName evidence="3">Uncharacterized protein</fullName>
    </submittedName>
</protein>
<reference evidence="3" key="1">
    <citation type="submission" date="2021-02" db="EMBL/GenBank/DDBJ databases">
        <title>Genome sequence Cadophora malorum strain M34.</title>
        <authorList>
            <person name="Stefanovic E."/>
            <person name="Vu D."/>
            <person name="Scully C."/>
            <person name="Dijksterhuis J."/>
            <person name="Roader J."/>
            <person name="Houbraken J."/>
        </authorList>
    </citation>
    <scope>NUCLEOTIDE SEQUENCE</scope>
    <source>
        <strain evidence="3">M34</strain>
    </source>
</reference>
<organism evidence="3 4">
    <name type="scientific">Cadophora malorum</name>
    <dbReference type="NCBI Taxonomy" id="108018"/>
    <lineage>
        <taxon>Eukaryota</taxon>
        <taxon>Fungi</taxon>
        <taxon>Dikarya</taxon>
        <taxon>Ascomycota</taxon>
        <taxon>Pezizomycotina</taxon>
        <taxon>Leotiomycetes</taxon>
        <taxon>Helotiales</taxon>
        <taxon>Ploettnerulaceae</taxon>
        <taxon>Cadophora</taxon>
    </lineage>
</organism>